<dbReference type="CDD" id="cd00082">
    <property type="entry name" value="HisKA"/>
    <property type="match status" value="1"/>
</dbReference>
<dbReference type="SMART" id="SM00448">
    <property type="entry name" value="REC"/>
    <property type="match status" value="1"/>
</dbReference>
<dbReference type="Gene3D" id="3.30.565.10">
    <property type="entry name" value="Histidine kinase-like ATPase, C-terminal domain"/>
    <property type="match status" value="1"/>
</dbReference>
<feature type="modified residue" description="4-aspartylphosphate" evidence="8">
    <location>
        <position position="986"/>
    </location>
</feature>
<dbReference type="SUPFAM" id="SSF47384">
    <property type="entry name" value="Homodimeric domain of signal transducing histidine kinase"/>
    <property type="match status" value="1"/>
</dbReference>
<dbReference type="PROSITE" id="PS50046">
    <property type="entry name" value="PHYTOCHROME_2"/>
    <property type="match status" value="1"/>
</dbReference>
<dbReference type="InterPro" id="IPR000700">
    <property type="entry name" value="PAS-assoc_C"/>
</dbReference>
<name>A0ABR8CGN6_9CYAN</name>
<dbReference type="PROSITE" id="PS50110">
    <property type="entry name" value="RESPONSE_REGULATORY"/>
    <property type="match status" value="1"/>
</dbReference>
<dbReference type="InterPro" id="IPR001789">
    <property type="entry name" value="Sig_transdc_resp-reg_receiver"/>
</dbReference>
<dbReference type="PANTHER" id="PTHR43047">
    <property type="entry name" value="TWO-COMPONENT HISTIDINE PROTEIN KINASE"/>
    <property type="match status" value="1"/>
</dbReference>
<dbReference type="EC" id="2.7.13.3" evidence="3"/>
<dbReference type="Gene3D" id="3.30.450.40">
    <property type="match status" value="1"/>
</dbReference>
<dbReference type="InterPro" id="IPR000014">
    <property type="entry name" value="PAS"/>
</dbReference>
<dbReference type="CDD" id="cd00130">
    <property type="entry name" value="PAS"/>
    <property type="match status" value="2"/>
</dbReference>
<dbReference type="InterPro" id="IPR016132">
    <property type="entry name" value="Phyto_chromo_attachment"/>
</dbReference>
<sequence length="1052" mass="119009">MFTIDTKLNELRLAIVSDPLVVNPNERVIDAIAQMIVGEDKGARPSHLEQLHLKARSSCVLVIEDGQAIGILTERDVVRLSIERQPIDRLLMHEVMRQPIVTVRAEESLNTVQQLMEQRDIHRLVVIGEQNELVGIVTQTLLLQFLNLPELVRLKAEDLIASQRAALKESNALLVRTSEDLRCTIEELRSSTEELIEKQHHLEDEQIRYHNLFTFSPDGYLVTDASSNIKEANQAILNQLAISHEFIRDKPFIVFVAPNQSEIFHSRLNHLLTSVIINANWETTLVSRQGNSFPVEITVTKNISLATKEIQFFWIVRDIRDRKHAQKALQQQLSAMEAAIDGIAILQENNYIYLNQAHLEMFGYKNSEELIGRSWTLLYAPEELARFEREVFPVLGRDRSWRGEAIAIRKDGTTFTEGLSLTLTEDDLLICVCRDISDRKQAEQIIHQQLRQQQMLEALTQQIRESLNIPDILATATQQVRDLFYGDRVIIFQLFADGRSQIVEEAVSENFPKLKSRSWENEVWAQDILDCYWQGNPRIIPDVMNDVWTDCLIEYSLEGQVKSKIVAPILQDLHGIETHQWVSPTSTKKIWGVLVIHACQDKRVWQESEAQLLQQIANQLAIAIQQASLFERLQQELAERKQAQLQLIESNQQLAISNQELARTTRHKDEFLANMSHELRTPLNAILGITEGLMDEVFGLLSEEQKRILPIIERSGNHLLELINDILDLSKIEAGKLVLDCSLTDVNRLCQSSIMFVKQQSMQKKLHLIMEVAPFLPEMMIDERRIRQVLINLLNNAVKFTPDGGQITLEVMLESVNAASDGVTSENNPTHWLHFAVIDTGIGIAPEALKTLFQPFVQIDSALNRQYDGAGLGLALVKRIVELHHGYVNVTSELDIGSRFTVSLPYDSTSIPLPQALPKLDSEAIASTNDSTDSSPLILLAEDNEANILTISSYLEAKGYRLIIAKNGLEAINLVLSEQPNLVLMDIQMPGMDGLEAIKRIRAQNLIDVPIVAVTALAMEGDREKCLTAGANEYLSKPIKLKQLATLIQQFL</sequence>
<feature type="domain" description="Phytochrome chromophore attachment site" evidence="11">
    <location>
        <begin position="468"/>
        <end position="619"/>
    </location>
</feature>
<keyword evidence="6" id="KW-0418">Kinase</keyword>
<evidence type="ECO:0000259" key="15">
    <source>
        <dbReference type="PROSITE" id="PS51371"/>
    </source>
</evidence>
<organism evidence="16 17">
    <name type="scientific">Phormidium tenue FACHB-1050</name>
    <dbReference type="NCBI Taxonomy" id="2692857"/>
    <lineage>
        <taxon>Bacteria</taxon>
        <taxon>Bacillati</taxon>
        <taxon>Cyanobacteriota</taxon>
        <taxon>Cyanophyceae</taxon>
        <taxon>Oscillatoriophycideae</taxon>
        <taxon>Oscillatoriales</taxon>
        <taxon>Oscillatoriaceae</taxon>
        <taxon>Phormidium</taxon>
    </lineage>
</organism>
<dbReference type="SMART" id="SM00065">
    <property type="entry name" value="GAF"/>
    <property type="match status" value="1"/>
</dbReference>
<dbReference type="InterPro" id="IPR003594">
    <property type="entry name" value="HATPase_dom"/>
</dbReference>
<dbReference type="SMART" id="SM00116">
    <property type="entry name" value="CBS"/>
    <property type="match status" value="2"/>
</dbReference>
<feature type="domain" description="CBS" evidence="15">
    <location>
        <begin position="15"/>
        <end position="89"/>
    </location>
</feature>
<dbReference type="CDD" id="cd17546">
    <property type="entry name" value="REC_hyHK_CKI1_RcsC-like"/>
    <property type="match status" value="1"/>
</dbReference>
<evidence type="ECO:0000256" key="6">
    <source>
        <dbReference type="ARBA" id="ARBA00022777"/>
    </source>
</evidence>
<evidence type="ECO:0000256" key="2">
    <source>
        <dbReference type="ARBA" id="ARBA00006402"/>
    </source>
</evidence>
<dbReference type="Pfam" id="PF02518">
    <property type="entry name" value="HATPase_c"/>
    <property type="match status" value="1"/>
</dbReference>
<dbReference type="SUPFAM" id="SSF52172">
    <property type="entry name" value="CheY-like"/>
    <property type="match status" value="1"/>
</dbReference>
<dbReference type="SMART" id="SM00387">
    <property type="entry name" value="HATPase_c"/>
    <property type="match status" value="1"/>
</dbReference>
<evidence type="ECO:0000313" key="17">
    <source>
        <dbReference type="Proteomes" id="UP000618445"/>
    </source>
</evidence>
<dbReference type="Pfam" id="PF00571">
    <property type="entry name" value="CBS"/>
    <property type="match status" value="2"/>
</dbReference>
<dbReference type="InterPro" id="IPR036097">
    <property type="entry name" value="HisK_dim/P_sf"/>
</dbReference>
<dbReference type="InterPro" id="IPR029016">
    <property type="entry name" value="GAF-like_dom_sf"/>
</dbReference>
<protein>
    <recommendedName>
        <fullName evidence="3">histidine kinase</fullName>
        <ecNumber evidence="3">2.7.13.3</ecNumber>
    </recommendedName>
</protein>
<dbReference type="SMART" id="SM00091">
    <property type="entry name" value="PAS"/>
    <property type="match status" value="2"/>
</dbReference>
<dbReference type="SUPFAM" id="SSF55781">
    <property type="entry name" value="GAF domain-like"/>
    <property type="match status" value="1"/>
</dbReference>
<comment type="catalytic activity">
    <reaction evidence="1">
        <text>ATP + protein L-histidine = ADP + protein N-phospho-L-histidine.</text>
        <dbReference type="EC" id="2.7.13.3"/>
    </reaction>
</comment>
<dbReference type="InterPro" id="IPR000644">
    <property type="entry name" value="CBS_dom"/>
</dbReference>
<dbReference type="Gene3D" id="1.10.287.130">
    <property type="match status" value="1"/>
</dbReference>
<evidence type="ECO:0000259" key="13">
    <source>
        <dbReference type="PROSITE" id="PS50110"/>
    </source>
</evidence>
<dbReference type="SUPFAM" id="SSF55874">
    <property type="entry name" value="ATPase domain of HSP90 chaperone/DNA topoisomerase II/histidine kinase"/>
    <property type="match status" value="1"/>
</dbReference>
<feature type="domain" description="PAC" evidence="14">
    <location>
        <begin position="279"/>
        <end position="331"/>
    </location>
</feature>
<dbReference type="PROSITE" id="PS50113">
    <property type="entry name" value="PAC"/>
    <property type="match status" value="1"/>
</dbReference>
<accession>A0ABR8CGN6</accession>
<evidence type="ECO:0000259" key="12">
    <source>
        <dbReference type="PROSITE" id="PS50109"/>
    </source>
</evidence>
<keyword evidence="17" id="KW-1185">Reference proteome</keyword>
<dbReference type="RefSeq" id="WP_190582369.1">
    <property type="nucleotide sequence ID" value="NZ_CAWPQU010000070.1"/>
</dbReference>
<keyword evidence="7" id="KW-0902">Two-component regulatory system</keyword>
<evidence type="ECO:0000313" key="16">
    <source>
        <dbReference type="EMBL" id="MBD2319902.1"/>
    </source>
</evidence>
<keyword evidence="10" id="KW-0175">Coiled coil</keyword>
<dbReference type="SMART" id="SM00388">
    <property type="entry name" value="HisKA"/>
    <property type="match status" value="1"/>
</dbReference>
<dbReference type="PROSITE" id="PS51371">
    <property type="entry name" value="CBS"/>
    <property type="match status" value="2"/>
</dbReference>
<dbReference type="InterPro" id="IPR003661">
    <property type="entry name" value="HisK_dim/P_dom"/>
</dbReference>
<dbReference type="InterPro" id="IPR046342">
    <property type="entry name" value="CBS_dom_sf"/>
</dbReference>
<proteinExistence type="inferred from homology"/>
<evidence type="ECO:0000256" key="10">
    <source>
        <dbReference type="SAM" id="Coils"/>
    </source>
</evidence>
<dbReference type="Pfam" id="PF01590">
    <property type="entry name" value="GAF"/>
    <property type="match status" value="1"/>
</dbReference>
<gene>
    <name evidence="16" type="ORF">H6G05_24075</name>
</gene>
<evidence type="ECO:0000259" key="14">
    <source>
        <dbReference type="PROSITE" id="PS50113"/>
    </source>
</evidence>
<dbReference type="Pfam" id="PF13426">
    <property type="entry name" value="PAS_9"/>
    <property type="match status" value="1"/>
</dbReference>
<dbReference type="InterPro" id="IPR001610">
    <property type="entry name" value="PAC"/>
</dbReference>
<evidence type="ECO:0000256" key="8">
    <source>
        <dbReference type="PROSITE-ProRule" id="PRU00169"/>
    </source>
</evidence>
<feature type="domain" description="Response regulatory" evidence="13">
    <location>
        <begin position="937"/>
        <end position="1052"/>
    </location>
</feature>
<dbReference type="InterPro" id="IPR013767">
    <property type="entry name" value="PAS_fold"/>
</dbReference>
<evidence type="ECO:0000256" key="4">
    <source>
        <dbReference type="ARBA" id="ARBA00022553"/>
    </source>
</evidence>
<feature type="coiled-coil region" evidence="10">
    <location>
        <begin position="633"/>
        <end position="660"/>
    </location>
</feature>
<evidence type="ECO:0000256" key="1">
    <source>
        <dbReference type="ARBA" id="ARBA00000085"/>
    </source>
</evidence>
<dbReference type="InterPro" id="IPR003018">
    <property type="entry name" value="GAF"/>
</dbReference>
<dbReference type="SUPFAM" id="SSF54631">
    <property type="entry name" value="CBS-domain pair"/>
    <property type="match status" value="1"/>
</dbReference>
<dbReference type="Proteomes" id="UP000618445">
    <property type="component" value="Unassembled WGS sequence"/>
</dbReference>
<dbReference type="EMBL" id="JACJQY010000072">
    <property type="protein sequence ID" value="MBD2319902.1"/>
    <property type="molecule type" value="Genomic_DNA"/>
</dbReference>
<dbReference type="Pfam" id="PF00072">
    <property type="entry name" value="Response_reg"/>
    <property type="match status" value="1"/>
</dbReference>
<dbReference type="CDD" id="cd16922">
    <property type="entry name" value="HATPase_EvgS-ArcB-TorS-like"/>
    <property type="match status" value="1"/>
</dbReference>
<comment type="similarity">
    <text evidence="2">In the N-terminal section; belongs to the phytochrome family.</text>
</comment>
<keyword evidence="5" id="KW-0808">Transferase</keyword>
<dbReference type="InterPro" id="IPR011006">
    <property type="entry name" value="CheY-like_superfamily"/>
</dbReference>
<dbReference type="SUPFAM" id="SSF55785">
    <property type="entry name" value="PYP-like sensor domain (PAS domain)"/>
    <property type="match status" value="2"/>
</dbReference>
<evidence type="ECO:0000256" key="7">
    <source>
        <dbReference type="ARBA" id="ARBA00023012"/>
    </source>
</evidence>
<dbReference type="NCBIfam" id="TIGR00229">
    <property type="entry name" value="sensory_box"/>
    <property type="match status" value="2"/>
</dbReference>
<dbReference type="PROSITE" id="PS50109">
    <property type="entry name" value="HIS_KIN"/>
    <property type="match status" value="1"/>
</dbReference>
<comment type="caution">
    <text evidence="16">The sequence shown here is derived from an EMBL/GenBank/DDBJ whole genome shotgun (WGS) entry which is preliminary data.</text>
</comment>
<dbReference type="InterPro" id="IPR036890">
    <property type="entry name" value="HATPase_C_sf"/>
</dbReference>
<dbReference type="Gene3D" id="3.10.580.10">
    <property type="entry name" value="CBS-domain"/>
    <property type="match status" value="1"/>
</dbReference>
<keyword evidence="4 8" id="KW-0597">Phosphoprotein</keyword>
<dbReference type="InterPro" id="IPR004358">
    <property type="entry name" value="Sig_transdc_His_kin-like_C"/>
</dbReference>
<evidence type="ECO:0000256" key="9">
    <source>
        <dbReference type="PROSITE-ProRule" id="PRU00703"/>
    </source>
</evidence>
<feature type="coiled-coil region" evidence="10">
    <location>
        <begin position="178"/>
        <end position="205"/>
    </location>
</feature>
<dbReference type="InterPro" id="IPR005467">
    <property type="entry name" value="His_kinase_dom"/>
</dbReference>
<reference evidence="16 17" key="1">
    <citation type="journal article" date="2020" name="ISME J.">
        <title>Comparative genomics reveals insights into cyanobacterial evolution and habitat adaptation.</title>
        <authorList>
            <person name="Chen M.Y."/>
            <person name="Teng W.K."/>
            <person name="Zhao L."/>
            <person name="Hu C.X."/>
            <person name="Zhou Y.K."/>
            <person name="Han B.P."/>
            <person name="Song L.R."/>
            <person name="Shu W.S."/>
        </authorList>
    </citation>
    <scope>NUCLEOTIDE SEQUENCE [LARGE SCALE GENOMIC DNA]</scope>
    <source>
        <strain evidence="16 17">FACHB-1050</strain>
    </source>
</reference>
<keyword evidence="9" id="KW-0129">CBS domain</keyword>
<evidence type="ECO:0000256" key="3">
    <source>
        <dbReference type="ARBA" id="ARBA00012438"/>
    </source>
</evidence>
<feature type="domain" description="CBS" evidence="15">
    <location>
        <begin position="96"/>
        <end position="152"/>
    </location>
</feature>
<dbReference type="Pfam" id="PF00989">
    <property type="entry name" value="PAS"/>
    <property type="match status" value="1"/>
</dbReference>
<dbReference type="Gene3D" id="3.40.50.2300">
    <property type="match status" value="1"/>
</dbReference>
<dbReference type="PRINTS" id="PR00344">
    <property type="entry name" value="BCTRLSENSOR"/>
</dbReference>
<dbReference type="SMART" id="SM00086">
    <property type="entry name" value="PAC"/>
    <property type="match status" value="2"/>
</dbReference>
<dbReference type="PANTHER" id="PTHR43047:SF63">
    <property type="entry name" value="HISTIDINE KINASE"/>
    <property type="match status" value="1"/>
</dbReference>
<dbReference type="InterPro" id="IPR035965">
    <property type="entry name" value="PAS-like_dom_sf"/>
</dbReference>
<evidence type="ECO:0000259" key="11">
    <source>
        <dbReference type="PROSITE" id="PS50046"/>
    </source>
</evidence>
<dbReference type="Pfam" id="PF00512">
    <property type="entry name" value="HisKA"/>
    <property type="match status" value="1"/>
</dbReference>
<dbReference type="Gene3D" id="3.30.450.20">
    <property type="entry name" value="PAS domain"/>
    <property type="match status" value="2"/>
</dbReference>
<feature type="domain" description="Histidine kinase" evidence="12">
    <location>
        <begin position="674"/>
        <end position="908"/>
    </location>
</feature>
<evidence type="ECO:0000256" key="5">
    <source>
        <dbReference type="ARBA" id="ARBA00022679"/>
    </source>
</evidence>